<feature type="repeat" description="TPR" evidence="3">
    <location>
        <begin position="92"/>
        <end position="125"/>
    </location>
</feature>
<dbReference type="InterPro" id="IPR011990">
    <property type="entry name" value="TPR-like_helical_dom_sf"/>
</dbReference>
<gene>
    <name evidence="5" type="ORF">COZ13_04925</name>
</gene>
<organism evidence="5 6">
    <name type="scientific">Candidatus Desantisbacteria bacterium CG_4_10_14_3_um_filter_40_18</name>
    <dbReference type="NCBI Taxonomy" id="1974544"/>
    <lineage>
        <taxon>Bacteria</taxon>
        <taxon>Candidatus Desantisiibacteriota</taxon>
    </lineage>
</organism>
<feature type="region of interest" description="Disordered" evidence="4">
    <location>
        <begin position="139"/>
        <end position="205"/>
    </location>
</feature>
<evidence type="ECO:0000313" key="6">
    <source>
        <dbReference type="Proteomes" id="UP000231028"/>
    </source>
</evidence>
<dbReference type="Pfam" id="PF00515">
    <property type="entry name" value="TPR_1"/>
    <property type="match status" value="1"/>
</dbReference>
<name>A0A2M7P1G3_9BACT</name>
<dbReference type="PROSITE" id="PS50005">
    <property type="entry name" value="TPR"/>
    <property type="match status" value="1"/>
</dbReference>
<protein>
    <submittedName>
        <fullName evidence="5">Uncharacterized protein</fullName>
    </submittedName>
</protein>
<evidence type="ECO:0000313" key="5">
    <source>
        <dbReference type="EMBL" id="PIY19512.1"/>
    </source>
</evidence>
<sequence length="205" mass="23798">MLDCNRLLCRLFTVLVVLFLVNISFALPFENDITKGNRFYHKKMFDRAGEIYSKAMKKKKSDIATFNLGNSYYKQGKFAEAERIFATIPQKEKACYNQGNSCFRQENYQNAIDAYTRALKIDPNNRDAAYNLKLAKKMLKMKKQQKPKQDKQNQQKKQPQKDKEKNQAKGLSKEDAERILQGISSDEKHKGREVKKKDAGGGRDW</sequence>
<proteinExistence type="predicted"/>
<dbReference type="EMBL" id="PFKI01000152">
    <property type="protein sequence ID" value="PIY19512.1"/>
    <property type="molecule type" value="Genomic_DNA"/>
</dbReference>
<evidence type="ECO:0000256" key="4">
    <source>
        <dbReference type="SAM" id="MobiDB-lite"/>
    </source>
</evidence>
<feature type="compositionally biased region" description="Basic and acidic residues" evidence="4">
    <location>
        <begin position="147"/>
        <end position="178"/>
    </location>
</feature>
<dbReference type="Proteomes" id="UP000231028">
    <property type="component" value="Unassembled WGS sequence"/>
</dbReference>
<evidence type="ECO:0000256" key="1">
    <source>
        <dbReference type="ARBA" id="ARBA00022737"/>
    </source>
</evidence>
<dbReference type="PANTHER" id="PTHR22904:SF523">
    <property type="entry name" value="STRESS-INDUCED-PHOSPHOPROTEIN 1"/>
    <property type="match status" value="1"/>
</dbReference>
<dbReference type="InterPro" id="IPR019734">
    <property type="entry name" value="TPR_rpt"/>
</dbReference>
<comment type="caution">
    <text evidence="5">The sequence shown here is derived from an EMBL/GenBank/DDBJ whole genome shotgun (WGS) entry which is preliminary data.</text>
</comment>
<keyword evidence="2 3" id="KW-0802">TPR repeat</keyword>
<evidence type="ECO:0000256" key="2">
    <source>
        <dbReference type="ARBA" id="ARBA00022803"/>
    </source>
</evidence>
<dbReference type="SMART" id="SM00028">
    <property type="entry name" value="TPR"/>
    <property type="match status" value="1"/>
</dbReference>
<dbReference type="PANTHER" id="PTHR22904">
    <property type="entry name" value="TPR REPEAT CONTAINING PROTEIN"/>
    <property type="match status" value="1"/>
</dbReference>
<keyword evidence="1" id="KW-0677">Repeat</keyword>
<reference evidence="6" key="1">
    <citation type="submission" date="2017-09" db="EMBL/GenBank/DDBJ databases">
        <title>Depth-based differentiation of microbial function through sediment-hosted aquifers and enrichment of novel symbionts in the deep terrestrial subsurface.</title>
        <authorList>
            <person name="Probst A.J."/>
            <person name="Ladd B."/>
            <person name="Jarett J.K."/>
            <person name="Geller-Mcgrath D.E."/>
            <person name="Sieber C.M.K."/>
            <person name="Emerson J.B."/>
            <person name="Anantharaman K."/>
            <person name="Thomas B.C."/>
            <person name="Malmstrom R."/>
            <person name="Stieglmeier M."/>
            <person name="Klingl A."/>
            <person name="Woyke T."/>
            <person name="Ryan C.M."/>
            <person name="Banfield J.F."/>
        </authorList>
    </citation>
    <scope>NUCLEOTIDE SEQUENCE [LARGE SCALE GENOMIC DNA]</scope>
</reference>
<feature type="compositionally biased region" description="Basic and acidic residues" evidence="4">
    <location>
        <begin position="185"/>
        <end position="205"/>
    </location>
</feature>
<accession>A0A2M7P1G3</accession>
<dbReference type="Gene3D" id="1.25.40.10">
    <property type="entry name" value="Tetratricopeptide repeat domain"/>
    <property type="match status" value="1"/>
</dbReference>
<dbReference type="SUPFAM" id="SSF48452">
    <property type="entry name" value="TPR-like"/>
    <property type="match status" value="1"/>
</dbReference>
<dbReference type="AlphaFoldDB" id="A0A2M7P1G3"/>
<evidence type="ECO:0000256" key="3">
    <source>
        <dbReference type="PROSITE-ProRule" id="PRU00339"/>
    </source>
</evidence>
<dbReference type="GO" id="GO:0051879">
    <property type="term" value="F:Hsp90 protein binding"/>
    <property type="evidence" value="ECO:0007669"/>
    <property type="project" value="TreeGrafter"/>
</dbReference>